<dbReference type="EMBL" id="LKHV02000001">
    <property type="protein sequence ID" value="MCS5708628.1"/>
    <property type="molecule type" value="Genomic_DNA"/>
</dbReference>
<sequence>MSTNIIPSVSLADIGLSTPTQVNKKEDSQSADFLQLFVTQLKNQDPLEPEKGADFLAQLAQFSTVEGIKNMEQSLTNVASALSSSQALQATSLVGKKVEVLTNQAMLTNGETVKGSMVLTERMDNLRMEIRNANGEVVKTYEYGSQAKGDFAFSWDGLDSDGQAVAPGKYTLTATGSVLGKETPLNTYVASNVESVSINKNGQALGINITGLGQVSISDVKTIS</sequence>
<evidence type="ECO:0000256" key="2">
    <source>
        <dbReference type="ARBA" id="ARBA00016013"/>
    </source>
</evidence>
<dbReference type="Proteomes" id="UP000051494">
    <property type="component" value="Unassembled WGS sequence"/>
</dbReference>
<dbReference type="Gene3D" id="2.30.30.910">
    <property type="match status" value="1"/>
</dbReference>
<reference evidence="9" key="3">
    <citation type="submission" date="2021-06" db="EMBL/GenBank/DDBJ databases">
        <title>Genomic Description and Analysis of Intracellular Bacteria, Candidatus Berkiella cookevillensis and Candidatus Berkiella aquae.</title>
        <authorList>
            <person name="Kidane D.T."/>
            <person name="Mehari Y.T."/>
            <person name="Rice F.C."/>
            <person name="Arivett B.A."/>
            <person name="Farone A.L."/>
            <person name="Berk S.G."/>
            <person name="Farone M.B."/>
        </authorList>
    </citation>
    <scope>NUCLEOTIDE SEQUENCE</scope>
    <source>
        <strain evidence="9">CC99</strain>
    </source>
</reference>
<dbReference type="InterPro" id="IPR005648">
    <property type="entry name" value="FlgD"/>
</dbReference>
<feature type="domain" description="FlgD Tudor-like" evidence="7">
    <location>
        <begin position="85"/>
        <end position="221"/>
    </location>
</feature>
<dbReference type="EMBL" id="LKHV01000001">
    <property type="protein sequence ID" value="KRG19789.1"/>
    <property type="molecule type" value="Genomic_DNA"/>
</dbReference>
<organism evidence="8">
    <name type="scientific">Candidatus Berkiella cookevillensis</name>
    <dbReference type="NCBI Taxonomy" id="437022"/>
    <lineage>
        <taxon>Bacteria</taxon>
        <taxon>Pseudomonadati</taxon>
        <taxon>Pseudomonadota</taxon>
        <taxon>Gammaproteobacteria</taxon>
        <taxon>Candidatus Berkiellales</taxon>
        <taxon>Candidatus Berkiellaceae</taxon>
        <taxon>Candidatus Berkiella</taxon>
    </lineage>
</organism>
<keyword evidence="3 5" id="KW-1005">Bacterial flagellum biogenesis</keyword>
<evidence type="ECO:0000313" key="9">
    <source>
        <dbReference type="EMBL" id="MCS5708628.1"/>
    </source>
</evidence>
<keyword evidence="9" id="KW-0966">Cell projection</keyword>
<dbReference type="InterPro" id="IPR025963">
    <property type="entry name" value="FLgD_Tudor"/>
</dbReference>
<dbReference type="InterPro" id="IPR025965">
    <property type="entry name" value="FlgD/Vpr_Ig-like"/>
</dbReference>
<keyword evidence="9" id="KW-0969">Cilium</keyword>
<evidence type="ECO:0000256" key="1">
    <source>
        <dbReference type="ARBA" id="ARBA00010577"/>
    </source>
</evidence>
<dbReference type="AlphaFoldDB" id="A0A0Q9YGU2"/>
<evidence type="ECO:0000313" key="8">
    <source>
        <dbReference type="EMBL" id="KRG19789.1"/>
    </source>
</evidence>
<dbReference type="Pfam" id="PF13860">
    <property type="entry name" value="FlgD_ig"/>
    <property type="match status" value="1"/>
</dbReference>
<reference evidence="9" key="2">
    <citation type="journal article" date="2016" name="Genome Announc.">
        <title>Draft Genome Sequences of Two Novel Amoeba-Resistant Intranuclear Bacteria, 'Candidatus Berkiella cookevillensis' and 'Candidatus Berkiella aquae'.</title>
        <authorList>
            <person name="Mehari Y.T."/>
            <person name="Arivett B.A."/>
            <person name="Farone A.L."/>
            <person name="Gunderson J.H."/>
            <person name="Farone M.B."/>
        </authorList>
    </citation>
    <scope>NUCLEOTIDE SEQUENCE</scope>
    <source>
        <strain evidence="9">CC99</strain>
    </source>
</reference>
<evidence type="ECO:0000259" key="6">
    <source>
        <dbReference type="Pfam" id="PF13860"/>
    </source>
</evidence>
<evidence type="ECO:0000259" key="7">
    <source>
        <dbReference type="Pfam" id="PF13861"/>
    </source>
</evidence>
<proteinExistence type="inferred from homology"/>
<dbReference type="Pfam" id="PF13861">
    <property type="entry name" value="FLgD_tudor"/>
    <property type="match status" value="1"/>
</dbReference>
<evidence type="ECO:0000256" key="3">
    <source>
        <dbReference type="ARBA" id="ARBA00022795"/>
    </source>
</evidence>
<evidence type="ECO:0000313" key="10">
    <source>
        <dbReference type="Proteomes" id="UP000051494"/>
    </source>
</evidence>
<evidence type="ECO:0000256" key="5">
    <source>
        <dbReference type="RuleBase" id="RU362076"/>
    </source>
</evidence>
<keyword evidence="10" id="KW-1185">Reference proteome</keyword>
<protein>
    <recommendedName>
        <fullName evidence="2 5">Basal-body rod modification protein FlgD</fullName>
    </recommendedName>
</protein>
<gene>
    <name evidence="8" type="primary">flgD</name>
    <name evidence="8" type="ORF">CC99x_00010</name>
    <name evidence="9" type="ORF">CC99x_006855</name>
</gene>
<dbReference type="Gene3D" id="2.60.40.4070">
    <property type="match status" value="1"/>
</dbReference>
<comment type="function">
    <text evidence="4 5">Required for flagellar hook formation. May act as a scaffolding protein.</text>
</comment>
<dbReference type="RefSeq" id="WP_057622375.1">
    <property type="nucleotide sequence ID" value="NZ_LKHV02000001.1"/>
</dbReference>
<feature type="domain" description="FlgD/Vpr Ig-like" evidence="6">
    <location>
        <begin position="107"/>
        <end position="176"/>
    </location>
</feature>
<comment type="caution">
    <text evidence="8">The sequence shown here is derived from an EMBL/GenBank/DDBJ whole genome shotgun (WGS) entry which is preliminary data.</text>
</comment>
<reference evidence="8" key="1">
    <citation type="submission" date="2015-09" db="EMBL/GenBank/DDBJ databases">
        <title>Draft Genome Sequences of Two Novel Amoeba-resistant Intranuclear Bacteria, Candidatus Berkiella cookevillensis and Candidatus Berkiella aquae.</title>
        <authorList>
            <person name="Mehari Y.T."/>
            <person name="Arivett B.A."/>
            <person name="Farone A.L."/>
            <person name="Gunderson J.H."/>
            <person name="Farone M.B."/>
        </authorList>
    </citation>
    <scope>NUCLEOTIDE SEQUENCE [LARGE SCALE GENOMIC DNA]</scope>
    <source>
        <strain evidence="8">CC99</strain>
    </source>
</reference>
<dbReference type="STRING" id="437022.CC99x_00010"/>
<dbReference type="OrthoDB" id="9785233at2"/>
<keyword evidence="9" id="KW-0282">Flagellum</keyword>
<evidence type="ECO:0000256" key="4">
    <source>
        <dbReference type="ARBA" id="ARBA00024746"/>
    </source>
</evidence>
<dbReference type="Pfam" id="PF03963">
    <property type="entry name" value="FlgD"/>
    <property type="match status" value="1"/>
</dbReference>
<dbReference type="GO" id="GO:0044781">
    <property type="term" value="P:bacterial-type flagellum organization"/>
    <property type="evidence" value="ECO:0007669"/>
    <property type="project" value="UniProtKB-UniRule"/>
</dbReference>
<name>A0A0Q9YGU2_9GAMM</name>
<accession>A0A0Q9YGU2</accession>
<dbReference type="PATRIC" id="fig|1590042.3.peg.9"/>
<comment type="similarity">
    <text evidence="1 5">Belongs to the FlgD family.</text>
</comment>